<evidence type="ECO:0000256" key="1">
    <source>
        <dbReference type="SAM" id="Phobius"/>
    </source>
</evidence>
<feature type="transmembrane region" description="Helical" evidence="1">
    <location>
        <begin position="105"/>
        <end position="127"/>
    </location>
</feature>
<gene>
    <name evidence="2" type="ORF">MNBD_ACTINO01-489</name>
</gene>
<evidence type="ECO:0008006" key="3">
    <source>
        <dbReference type="Google" id="ProtNLM"/>
    </source>
</evidence>
<dbReference type="InterPro" id="IPR007404">
    <property type="entry name" value="YdjM-like"/>
</dbReference>
<keyword evidence="1" id="KW-1133">Transmembrane helix</keyword>
<proteinExistence type="predicted"/>
<feature type="transmembrane region" description="Helical" evidence="1">
    <location>
        <begin position="82"/>
        <end position="99"/>
    </location>
</feature>
<dbReference type="Pfam" id="PF04307">
    <property type="entry name" value="YdjM"/>
    <property type="match status" value="1"/>
</dbReference>
<dbReference type="AlphaFoldDB" id="A0A3B0SCN7"/>
<keyword evidence="1" id="KW-0472">Membrane</keyword>
<dbReference type="EMBL" id="UOEI01000117">
    <property type="protein sequence ID" value="VAV94113.1"/>
    <property type="molecule type" value="Genomic_DNA"/>
</dbReference>
<evidence type="ECO:0000313" key="2">
    <source>
        <dbReference type="EMBL" id="VAV94113.1"/>
    </source>
</evidence>
<reference evidence="2" key="1">
    <citation type="submission" date="2018-06" db="EMBL/GenBank/DDBJ databases">
        <authorList>
            <person name="Zhirakovskaya E."/>
        </authorList>
    </citation>
    <scope>NUCLEOTIDE SEQUENCE</scope>
</reference>
<organism evidence="2">
    <name type="scientific">hydrothermal vent metagenome</name>
    <dbReference type="NCBI Taxonomy" id="652676"/>
    <lineage>
        <taxon>unclassified sequences</taxon>
        <taxon>metagenomes</taxon>
        <taxon>ecological metagenomes</taxon>
    </lineage>
</organism>
<sequence length="177" mass="19538">MLFWHVGATIAFVRYAFRDQNMDLRFLAFGAILPDVIDTPIGAIGWSSFQTVRLWSHGIAAASLAMVAVLVFTRRGPSRKRWMLLAVGVMMHLLLDVMWNEPATLWWPFLGSGFTATGVPTFAGFVIDVLRNPVMWVGEAVGLGYLVVLWRRAGLSDREARKALVRTGTVSAAIDSG</sequence>
<feature type="transmembrane region" description="Helical" evidence="1">
    <location>
        <begin position="54"/>
        <end position="73"/>
    </location>
</feature>
<accession>A0A3B0SCN7</accession>
<name>A0A3B0SCN7_9ZZZZ</name>
<keyword evidence="1" id="KW-0812">Transmembrane</keyword>
<protein>
    <recommendedName>
        <fullName evidence="3">Membrane-bound metal-dependent hydrolase</fullName>
    </recommendedName>
</protein>